<dbReference type="SUPFAM" id="SSF55469">
    <property type="entry name" value="FMN-dependent nitroreductase-like"/>
    <property type="match status" value="1"/>
</dbReference>
<dbReference type="InterPro" id="IPR050627">
    <property type="entry name" value="Nitroreductase/BluB"/>
</dbReference>
<organism evidence="2 3">
    <name type="scientific">Anaerostipes butyraticus</name>
    <dbReference type="NCBI Taxonomy" id="645466"/>
    <lineage>
        <taxon>Bacteria</taxon>
        <taxon>Bacillati</taxon>
        <taxon>Bacillota</taxon>
        <taxon>Clostridia</taxon>
        <taxon>Lachnospirales</taxon>
        <taxon>Lachnospiraceae</taxon>
        <taxon>Anaerostipes</taxon>
    </lineage>
</organism>
<dbReference type="PANTHER" id="PTHR23026">
    <property type="entry name" value="NADPH NITROREDUCTASE"/>
    <property type="match status" value="1"/>
</dbReference>
<dbReference type="InterPro" id="IPR000415">
    <property type="entry name" value="Nitroreductase-like"/>
</dbReference>
<proteinExistence type="predicted"/>
<name>A0A916VDE4_9FIRM</name>
<evidence type="ECO:0000313" key="2">
    <source>
        <dbReference type="EMBL" id="GFO86199.1"/>
    </source>
</evidence>
<gene>
    <name evidence="2" type="ORF">ANBU17_25460</name>
</gene>
<evidence type="ECO:0000259" key="1">
    <source>
        <dbReference type="Pfam" id="PF00881"/>
    </source>
</evidence>
<feature type="domain" description="Nitroreductase" evidence="1">
    <location>
        <begin position="7"/>
        <end position="183"/>
    </location>
</feature>
<accession>A0A916VDE4</accession>
<evidence type="ECO:0000313" key="3">
    <source>
        <dbReference type="Proteomes" id="UP000613208"/>
    </source>
</evidence>
<dbReference type="Pfam" id="PF00881">
    <property type="entry name" value="Nitroreductase"/>
    <property type="match status" value="1"/>
</dbReference>
<dbReference type="Gene3D" id="3.40.109.10">
    <property type="entry name" value="NADH Oxidase"/>
    <property type="match status" value="1"/>
</dbReference>
<comment type="caution">
    <text evidence="2">The sequence shown here is derived from an EMBL/GenBank/DDBJ whole genome shotgun (WGS) entry which is preliminary data.</text>
</comment>
<dbReference type="GO" id="GO:0016491">
    <property type="term" value="F:oxidoreductase activity"/>
    <property type="evidence" value="ECO:0007669"/>
    <property type="project" value="InterPro"/>
</dbReference>
<keyword evidence="3" id="KW-1185">Reference proteome</keyword>
<dbReference type="RefSeq" id="WP_201311867.1">
    <property type="nucleotide sequence ID" value="NZ_BLYI01000062.1"/>
</dbReference>
<dbReference type="EMBL" id="BLYI01000062">
    <property type="protein sequence ID" value="GFO86199.1"/>
    <property type="molecule type" value="Genomic_DNA"/>
</dbReference>
<protein>
    <submittedName>
        <fullName evidence="2">Nitroreductase</fullName>
    </submittedName>
</protein>
<dbReference type="PANTHER" id="PTHR23026:SF123">
    <property type="entry name" value="NAD(P)H NITROREDUCTASE RV3131-RELATED"/>
    <property type="match status" value="1"/>
</dbReference>
<reference evidence="2" key="1">
    <citation type="submission" date="2020-06" db="EMBL/GenBank/DDBJ databases">
        <title>Characterization of fructooligosaccharide metabolism and fructooligosaccharide-degrading enzymes in human commensal butyrate producers.</title>
        <authorList>
            <person name="Tanno H."/>
            <person name="Fujii T."/>
            <person name="Hirano K."/>
            <person name="Maeno S."/>
            <person name="Tonozuka T."/>
            <person name="Sakamoto M."/>
            <person name="Ohkuma M."/>
            <person name="Tochio T."/>
            <person name="Endo A."/>
        </authorList>
    </citation>
    <scope>NUCLEOTIDE SEQUENCE</scope>
    <source>
        <strain evidence="2">JCM 17466</strain>
    </source>
</reference>
<sequence>MKVQDAIYQRKSTRRFTKSEIAGNIIEEIIAAGTQAPSPKNDQPWKFLVIKSIEKKKRIADILENQLNRIKSKYIRQGNYREDIIGAFETVRIIKEAPTLIFVYLDFQKCKGHDDGVRWELNAKDIECTHIMAIGAAIQNMLLMATEKEVNSLWIADIFYAYNELQAYLGEEGCMVAAIALGYGMDIGKKVSRRGLKEVMKYI</sequence>
<dbReference type="InterPro" id="IPR029479">
    <property type="entry name" value="Nitroreductase"/>
</dbReference>
<dbReference type="AlphaFoldDB" id="A0A916VDE4"/>
<dbReference type="Proteomes" id="UP000613208">
    <property type="component" value="Unassembled WGS sequence"/>
</dbReference>